<evidence type="ECO:0000313" key="4">
    <source>
        <dbReference type="Proteomes" id="UP000747399"/>
    </source>
</evidence>
<proteinExistence type="predicted"/>
<organism evidence="3 4">
    <name type="scientific">Volvox africanus</name>
    <dbReference type="NCBI Taxonomy" id="51714"/>
    <lineage>
        <taxon>Eukaryota</taxon>
        <taxon>Viridiplantae</taxon>
        <taxon>Chlorophyta</taxon>
        <taxon>core chlorophytes</taxon>
        <taxon>Chlorophyceae</taxon>
        <taxon>CS clade</taxon>
        <taxon>Chlamydomonadales</taxon>
        <taxon>Volvocaceae</taxon>
        <taxon>Volvox</taxon>
    </lineage>
</organism>
<dbReference type="Gene3D" id="3.40.30.10">
    <property type="entry name" value="Glutaredoxin"/>
    <property type="match status" value="1"/>
</dbReference>
<dbReference type="AlphaFoldDB" id="A0A8J4EZZ5"/>
<evidence type="ECO:0000256" key="1">
    <source>
        <dbReference type="ARBA" id="ARBA00023157"/>
    </source>
</evidence>
<accession>A0A8J4EZZ5</accession>
<dbReference type="CDD" id="cd02947">
    <property type="entry name" value="TRX_family"/>
    <property type="match status" value="1"/>
</dbReference>
<dbReference type="SUPFAM" id="SSF52833">
    <property type="entry name" value="Thioredoxin-like"/>
    <property type="match status" value="1"/>
</dbReference>
<protein>
    <recommendedName>
        <fullName evidence="2">Thioredoxin domain-containing protein</fullName>
    </recommendedName>
</protein>
<reference evidence="3" key="1">
    <citation type="journal article" date="2021" name="Proc. Natl. Acad. Sci. U.S.A.">
        <title>Three genomes in the algal genus Volvox reveal the fate of a haploid sex-determining region after a transition to homothallism.</title>
        <authorList>
            <person name="Yamamoto K."/>
            <person name="Hamaji T."/>
            <person name="Kawai-Toyooka H."/>
            <person name="Matsuzaki R."/>
            <person name="Takahashi F."/>
            <person name="Nishimura Y."/>
            <person name="Kawachi M."/>
            <person name="Noguchi H."/>
            <person name="Minakuchi Y."/>
            <person name="Umen J.G."/>
            <person name="Toyoda A."/>
            <person name="Nozaki H."/>
        </authorList>
    </citation>
    <scope>NUCLEOTIDE SEQUENCE</scope>
    <source>
        <strain evidence="3">NIES-3780</strain>
    </source>
</reference>
<feature type="domain" description="Thioredoxin" evidence="2">
    <location>
        <begin position="1"/>
        <end position="131"/>
    </location>
</feature>
<dbReference type="InterPro" id="IPR036249">
    <property type="entry name" value="Thioredoxin-like_sf"/>
</dbReference>
<sequence>MSRVIHVASKEEWQSRLAESRSFGGKAVLVDFTAKWCGPCQRIAPIYDKLSVENPELTFLKVDVDELQDVAAECGVSAMPTFMGFFNGERVDVIVGADLQKINALITTLNSKVGAGAGQKLGGEAVGAEDSAEARRARLLAAAEGRNKAAYC</sequence>
<dbReference type="Proteomes" id="UP000747399">
    <property type="component" value="Unassembled WGS sequence"/>
</dbReference>
<name>A0A8J4EZZ5_9CHLO</name>
<dbReference type="FunFam" id="3.40.30.10:FF:000245">
    <property type="entry name" value="Thioredoxin"/>
    <property type="match status" value="1"/>
</dbReference>
<dbReference type="PRINTS" id="PR00421">
    <property type="entry name" value="THIOREDOXIN"/>
</dbReference>
<dbReference type="InterPro" id="IPR013766">
    <property type="entry name" value="Thioredoxin_domain"/>
</dbReference>
<evidence type="ECO:0000313" key="3">
    <source>
        <dbReference type="EMBL" id="GIL54169.1"/>
    </source>
</evidence>
<evidence type="ECO:0000259" key="2">
    <source>
        <dbReference type="PROSITE" id="PS51352"/>
    </source>
</evidence>
<dbReference type="InterPro" id="IPR017937">
    <property type="entry name" value="Thioredoxin_CS"/>
</dbReference>
<gene>
    <name evidence="3" type="ORF">Vafri_9748</name>
</gene>
<dbReference type="PROSITE" id="PS51352">
    <property type="entry name" value="THIOREDOXIN_2"/>
    <property type="match status" value="1"/>
</dbReference>
<keyword evidence="4" id="KW-1185">Reference proteome</keyword>
<dbReference type="Pfam" id="PF00085">
    <property type="entry name" value="Thioredoxin"/>
    <property type="match status" value="1"/>
</dbReference>
<comment type="caution">
    <text evidence="3">The sequence shown here is derived from an EMBL/GenBank/DDBJ whole genome shotgun (WGS) entry which is preliminary data.</text>
</comment>
<dbReference type="PROSITE" id="PS00194">
    <property type="entry name" value="THIOREDOXIN_1"/>
    <property type="match status" value="1"/>
</dbReference>
<keyword evidence="1" id="KW-1015">Disulfide bond</keyword>
<dbReference type="EMBL" id="BNCO01000017">
    <property type="protein sequence ID" value="GIL54169.1"/>
    <property type="molecule type" value="Genomic_DNA"/>
</dbReference>
<dbReference type="PANTHER" id="PTHR46115">
    <property type="entry name" value="THIOREDOXIN-LIKE PROTEIN 1"/>
    <property type="match status" value="1"/>
</dbReference>